<sequence>MKYLPLSAALALAFGLAGCATETPANGEKVVREEAYAPVGTMIPRKNGTGLGAAPVTAVSKTAVENARAMQSNGIAGLPAQP</sequence>
<keyword evidence="3" id="KW-1185">Reference proteome</keyword>
<dbReference type="Proteomes" id="UP001198602">
    <property type="component" value="Unassembled WGS sequence"/>
</dbReference>
<protein>
    <recommendedName>
        <fullName evidence="4">Lipoprotein</fullName>
    </recommendedName>
</protein>
<name>A0ABS7Y690_9BURK</name>
<proteinExistence type="predicted"/>
<gene>
    <name evidence="2" type="ORF">LE190_02815</name>
</gene>
<feature type="signal peptide" evidence="1">
    <location>
        <begin position="1"/>
        <end position="19"/>
    </location>
</feature>
<keyword evidence="1" id="KW-0732">Signal</keyword>
<comment type="caution">
    <text evidence="2">The sequence shown here is derived from an EMBL/GenBank/DDBJ whole genome shotgun (WGS) entry which is preliminary data.</text>
</comment>
<evidence type="ECO:0000313" key="3">
    <source>
        <dbReference type="Proteomes" id="UP001198602"/>
    </source>
</evidence>
<feature type="chain" id="PRO_5047173857" description="Lipoprotein" evidence="1">
    <location>
        <begin position="20"/>
        <end position="82"/>
    </location>
</feature>
<evidence type="ECO:0000313" key="2">
    <source>
        <dbReference type="EMBL" id="MCA1854863.1"/>
    </source>
</evidence>
<evidence type="ECO:0000256" key="1">
    <source>
        <dbReference type="SAM" id="SignalP"/>
    </source>
</evidence>
<accession>A0ABS7Y690</accession>
<dbReference type="EMBL" id="JAHYBX010000001">
    <property type="protein sequence ID" value="MCA1854863.1"/>
    <property type="molecule type" value="Genomic_DNA"/>
</dbReference>
<dbReference type="RefSeq" id="WP_225237283.1">
    <property type="nucleotide sequence ID" value="NZ_JAHYBX010000001.1"/>
</dbReference>
<evidence type="ECO:0008006" key="4">
    <source>
        <dbReference type="Google" id="ProtNLM"/>
    </source>
</evidence>
<dbReference type="PROSITE" id="PS51257">
    <property type="entry name" value="PROKAR_LIPOPROTEIN"/>
    <property type="match status" value="1"/>
</dbReference>
<reference evidence="2 3" key="1">
    <citation type="submission" date="2021-07" db="EMBL/GenBank/DDBJ databases">
        <title>Characterization of Violacein-producing bacteria and related species.</title>
        <authorList>
            <person name="Wilson H.S."/>
            <person name="De Leon M.E."/>
        </authorList>
    </citation>
    <scope>NUCLEOTIDE SEQUENCE [LARGE SCALE GENOMIC DNA]</scope>
    <source>
        <strain evidence="2 3">HSC-2F05</strain>
    </source>
</reference>
<organism evidence="2 3">
    <name type="scientific">Massilia hydrophila</name>
    <dbReference type="NCBI Taxonomy" id="3044279"/>
    <lineage>
        <taxon>Bacteria</taxon>
        <taxon>Pseudomonadati</taxon>
        <taxon>Pseudomonadota</taxon>
        <taxon>Betaproteobacteria</taxon>
        <taxon>Burkholderiales</taxon>
        <taxon>Oxalobacteraceae</taxon>
        <taxon>Telluria group</taxon>
        <taxon>Massilia</taxon>
    </lineage>
</organism>